<dbReference type="SMART" id="SM00065">
    <property type="entry name" value="GAF"/>
    <property type="match status" value="1"/>
</dbReference>
<evidence type="ECO:0000313" key="4">
    <source>
        <dbReference type="Proteomes" id="UP000297643"/>
    </source>
</evidence>
<dbReference type="PANTHER" id="PTHR43102">
    <property type="entry name" value="SLR1143 PROTEIN"/>
    <property type="match status" value="1"/>
</dbReference>
<dbReference type="SUPFAM" id="SSF55781">
    <property type="entry name" value="GAF domain-like"/>
    <property type="match status" value="1"/>
</dbReference>
<protein>
    <submittedName>
        <fullName evidence="3">GAF domain-containing protein</fullName>
    </submittedName>
</protein>
<dbReference type="Gene3D" id="3.30.450.40">
    <property type="match status" value="1"/>
</dbReference>
<comment type="caution">
    <text evidence="3">The sequence shown here is derived from an EMBL/GenBank/DDBJ whole genome shotgun (WGS) entry which is preliminary data.</text>
</comment>
<feature type="region of interest" description="Disordered" evidence="1">
    <location>
        <begin position="229"/>
        <end position="258"/>
    </location>
</feature>
<sequence>MGEVIRWVMAPVMRAWIAARTREYDTLPRPRDAPQAHAAGINSDRILLFGSGPAVGWGVLSHDLALPGSLARALSARTGRGTDVDAVPSPAVTIRSARAELAGLKLWRYDAIVLSVGTTDAVGLMPPRVWRRELQAILDQLSRSTSRTTRIFVLGVQPIRSIAAYDSALGTLGATHARSLNELTGTVCSSHPDACFVAMAAGLARTSGRIRTAADYVAWAENLADSMKGPLDAEHHDEAQSSESDHDGSPTGHPEWLGPDAARAVAALGLLDTDPEERFDRIVAVARRSYGTRSAAFTFVDGDRLWDKSNLGEAPRVYPLAGSVTAIAVRSPGALVIPDTLLDPRTREHPLVVCKPHTRFYAGFPVEAESGERIGVLSVFDPSPRSPDEIDTVLLRELALLIQAELRRRPE</sequence>
<dbReference type="Proteomes" id="UP000297643">
    <property type="component" value="Unassembled WGS sequence"/>
</dbReference>
<dbReference type="InterPro" id="IPR029016">
    <property type="entry name" value="GAF-like_dom_sf"/>
</dbReference>
<evidence type="ECO:0000313" key="3">
    <source>
        <dbReference type="EMBL" id="TFC04645.1"/>
    </source>
</evidence>
<dbReference type="EMBL" id="SOFM01000021">
    <property type="protein sequence ID" value="TFC04645.1"/>
    <property type="molecule type" value="Genomic_DNA"/>
</dbReference>
<organism evidence="3 4">
    <name type="scientific">Cryobacterium mannosilyticum</name>
    <dbReference type="NCBI Taxonomy" id="1259190"/>
    <lineage>
        <taxon>Bacteria</taxon>
        <taxon>Bacillati</taxon>
        <taxon>Actinomycetota</taxon>
        <taxon>Actinomycetes</taxon>
        <taxon>Micrococcales</taxon>
        <taxon>Microbacteriaceae</taxon>
        <taxon>Cryobacterium</taxon>
    </lineage>
</organism>
<keyword evidence="4" id="KW-1185">Reference proteome</keyword>
<dbReference type="SUPFAM" id="SSF52266">
    <property type="entry name" value="SGNH hydrolase"/>
    <property type="match status" value="1"/>
</dbReference>
<reference evidence="3 4" key="1">
    <citation type="submission" date="2019-03" db="EMBL/GenBank/DDBJ databases">
        <title>Genomics of glacier-inhabiting Cryobacterium strains.</title>
        <authorList>
            <person name="Liu Q."/>
            <person name="Xin Y.-H."/>
        </authorList>
    </citation>
    <scope>NUCLEOTIDE SEQUENCE [LARGE SCALE GENOMIC DNA]</scope>
    <source>
        <strain evidence="3 4">RHLT2-21</strain>
    </source>
</reference>
<proteinExistence type="predicted"/>
<dbReference type="PANTHER" id="PTHR43102:SF2">
    <property type="entry name" value="GAF DOMAIN-CONTAINING PROTEIN"/>
    <property type="match status" value="1"/>
</dbReference>
<gene>
    <name evidence="3" type="ORF">E3O32_07990</name>
</gene>
<name>A0A4R8WC65_9MICO</name>
<dbReference type="InterPro" id="IPR036514">
    <property type="entry name" value="SGNH_hydro_sf"/>
</dbReference>
<feature type="domain" description="GAF" evidence="2">
    <location>
        <begin position="274"/>
        <end position="411"/>
    </location>
</feature>
<dbReference type="CDD" id="cd01836">
    <property type="entry name" value="FeeA_FeeB_like"/>
    <property type="match status" value="1"/>
</dbReference>
<dbReference type="InterPro" id="IPR003018">
    <property type="entry name" value="GAF"/>
</dbReference>
<dbReference type="AlphaFoldDB" id="A0A4R8WC65"/>
<evidence type="ECO:0000256" key="1">
    <source>
        <dbReference type="SAM" id="MobiDB-lite"/>
    </source>
</evidence>
<dbReference type="RefSeq" id="WP_134508327.1">
    <property type="nucleotide sequence ID" value="NZ_SOFM01000021.1"/>
</dbReference>
<accession>A0A4R8WC65</accession>
<evidence type="ECO:0000259" key="2">
    <source>
        <dbReference type="SMART" id="SM00065"/>
    </source>
</evidence>
<feature type="compositionally biased region" description="Basic and acidic residues" evidence="1">
    <location>
        <begin position="231"/>
        <end position="248"/>
    </location>
</feature>
<dbReference type="Gene3D" id="3.40.50.1110">
    <property type="entry name" value="SGNH hydrolase"/>
    <property type="match status" value="1"/>
</dbReference>
<dbReference type="Pfam" id="PF01590">
    <property type="entry name" value="GAF"/>
    <property type="match status" value="1"/>
</dbReference>